<reference evidence="1" key="2">
    <citation type="journal article" date="2022" name="New Phytol.">
        <title>Evolutionary transition to the ectomycorrhizal habit in the genomes of a hyperdiverse lineage of mushroom-forming fungi.</title>
        <authorList>
            <person name="Looney B."/>
            <person name="Miyauchi S."/>
            <person name="Morin E."/>
            <person name="Drula E."/>
            <person name="Courty P.E."/>
            <person name="Kohler A."/>
            <person name="Kuo A."/>
            <person name="LaButti K."/>
            <person name="Pangilinan J."/>
            <person name="Lipzen A."/>
            <person name="Riley R."/>
            <person name="Andreopoulos W."/>
            <person name="He G."/>
            <person name="Johnson J."/>
            <person name="Nolan M."/>
            <person name="Tritt A."/>
            <person name="Barry K.W."/>
            <person name="Grigoriev I.V."/>
            <person name="Nagy L.G."/>
            <person name="Hibbett D."/>
            <person name="Henrissat B."/>
            <person name="Matheny P.B."/>
            <person name="Labbe J."/>
            <person name="Martin F.M."/>
        </authorList>
    </citation>
    <scope>NUCLEOTIDE SEQUENCE</scope>
    <source>
        <strain evidence="1">FP105234-sp</strain>
    </source>
</reference>
<accession>A0ACB8RL63</accession>
<protein>
    <submittedName>
        <fullName evidence="1">Uncharacterized protein</fullName>
    </submittedName>
</protein>
<sequence length="530" mass="56909">MPPHEQPHYSSARKYSLLILFCLAQFLDTFNISALFSAIPTLQHSLNLSLAESTWLISAFNLTFASFLLVSGRISDVYNPKHAFIGGIFSLGMISLGAGFTEEKIPLIILRALCGIAGSMTIPSALSLIVTLFPEPLEQARAIGAFGGCGAVGNVLGLVIGGIFVEFASWHWVFWFVTVVGAPIALICIFLIPPPPRRPDLDALSPSVRFKTLDLVGVSILTAALVLFIFAVTSGSTVGWPTAEVLVPLFVAVLLFVAFFVYETRIPTERAAVPPHTWFYPNFSVLFGAALLPFFWWTTISTIFVTLWQTVYGRSAISSAIHIIPSSVTAFLISFTGPLSHRVSPKYLILLGQLLLITASILLAYADAENKYWSMIFPAFILGSAGAQLTFTHTNVAIFRTTPPSIAGTVGALFNGALQLGSAVGIAAVASIQSSVGAKHPPDSYAGRRAAYWFVVAAVAIEATAVVVFYRVKAERKEGVEELSAKEGPEELGLGSAKDSVTVSVWGKDEKAKRGTPNKEATEDSRNAST</sequence>
<evidence type="ECO:0000313" key="1">
    <source>
        <dbReference type="EMBL" id="KAI0044795.1"/>
    </source>
</evidence>
<dbReference type="EMBL" id="MU275971">
    <property type="protein sequence ID" value="KAI0044795.1"/>
    <property type="molecule type" value="Genomic_DNA"/>
</dbReference>
<name>A0ACB8RL63_9AGAM</name>
<dbReference type="Proteomes" id="UP000814033">
    <property type="component" value="Unassembled WGS sequence"/>
</dbReference>
<reference evidence="1" key="1">
    <citation type="submission" date="2021-02" db="EMBL/GenBank/DDBJ databases">
        <authorList>
            <consortium name="DOE Joint Genome Institute"/>
            <person name="Ahrendt S."/>
            <person name="Looney B.P."/>
            <person name="Miyauchi S."/>
            <person name="Morin E."/>
            <person name="Drula E."/>
            <person name="Courty P.E."/>
            <person name="Chicoki N."/>
            <person name="Fauchery L."/>
            <person name="Kohler A."/>
            <person name="Kuo A."/>
            <person name="Labutti K."/>
            <person name="Pangilinan J."/>
            <person name="Lipzen A."/>
            <person name="Riley R."/>
            <person name="Andreopoulos W."/>
            <person name="He G."/>
            <person name="Johnson J."/>
            <person name="Barry K.W."/>
            <person name="Grigoriev I.V."/>
            <person name="Nagy L."/>
            <person name="Hibbett D."/>
            <person name="Henrissat B."/>
            <person name="Matheny P.B."/>
            <person name="Labbe J."/>
            <person name="Martin F."/>
        </authorList>
    </citation>
    <scope>NUCLEOTIDE SEQUENCE</scope>
    <source>
        <strain evidence="1">FP105234-sp</strain>
    </source>
</reference>
<keyword evidence="2" id="KW-1185">Reference proteome</keyword>
<evidence type="ECO:0000313" key="2">
    <source>
        <dbReference type="Proteomes" id="UP000814033"/>
    </source>
</evidence>
<proteinExistence type="predicted"/>
<organism evidence="1 2">
    <name type="scientific">Auriscalpium vulgare</name>
    <dbReference type="NCBI Taxonomy" id="40419"/>
    <lineage>
        <taxon>Eukaryota</taxon>
        <taxon>Fungi</taxon>
        <taxon>Dikarya</taxon>
        <taxon>Basidiomycota</taxon>
        <taxon>Agaricomycotina</taxon>
        <taxon>Agaricomycetes</taxon>
        <taxon>Russulales</taxon>
        <taxon>Auriscalpiaceae</taxon>
        <taxon>Auriscalpium</taxon>
    </lineage>
</organism>
<gene>
    <name evidence="1" type="ORF">FA95DRAFT_1496538</name>
</gene>
<comment type="caution">
    <text evidence="1">The sequence shown here is derived from an EMBL/GenBank/DDBJ whole genome shotgun (WGS) entry which is preliminary data.</text>
</comment>